<dbReference type="GO" id="GO:0005763">
    <property type="term" value="C:mitochondrial small ribosomal subunit"/>
    <property type="evidence" value="ECO:0007669"/>
    <property type="project" value="TreeGrafter"/>
</dbReference>
<evidence type="ECO:0000313" key="3">
    <source>
        <dbReference type="Proteomes" id="UP000694523"/>
    </source>
</evidence>
<reference evidence="2" key="2">
    <citation type="submission" date="2025-09" db="UniProtKB">
        <authorList>
            <consortium name="Ensembl"/>
        </authorList>
    </citation>
    <scope>IDENTIFICATION</scope>
</reference>
<dbReference type="Pfam" id="PF10246">
    <property type="entry name" value="MRP-S35"/>
    <property type="match status" value="1"/>
</dbReference>
<feature type="region of interest" description="Disordered" evidence="1">
    <location>
        <begin position="163"/>
        <end position="187"/>
    </location>
</feature>
<accession>A0A8C6TYT9</accession>
<keyword evidence="3" id="KW-1185">Reference proteome</keyword>
<dbReference type="PANTHER" id="PTHR13447">
    <property type="entry name" value="MITOCHONDRIAL 28S RIBOSOMAL PROTEIN S28"/>
    <property type="match status" value="1"/>
</dbReference>
<name>A0A8C6TYT9_9GOBI</name>
<protein>
    <recommendedName>
        <fullName evidence="4">Mitochondrial ribosomal protein S28</fullName>
    </recommendedName>
</protein>
<proteinExistence type="predicted"/>
<evidence type="ECO:0000256" key="1">
    <source>
        <dbReference type="SAM" id="MobiDB-lite"/>
    </source>
</evidence>
<organism evidence="2 3">
    <name type="scientific">Neogobius melanostomus</name>
    <name type="common">round goby</name>
    <dbReference type="NCBI Taxonomy" id="47308"/>
    <lineage>
        <taxon>Eukaryota</taxon>
        <taxon>Metazoa</taxon>
        <taxon>Chordata</taxon>
        <taxon>Craniata</taxon>
        <taxon>Vertebrata</taxon>
        <taxon>Euteleostomi</taxon>
        <taxon>Actinopterygii</taxon>
        <taxon>Neopterygii</taxon>
        <taxon>Teleostei</taxon>
        <taxon>Neoteleostei</taxon>
        <taxon>Acanthomorphata</taxon>
        <taxon>Gobiaria</taxon>
        <taxon>Gobiiformes</taxon>
        <taxon>Gobioidei</taxon>
        <taxon>Gobiidae</taxon>
        <taxon>Benthophilinae</taxon>
        <taxon>Neogobiini</taxon>
        <taxon>Neogobius</taxon>
    </lineage>
</organism>
<feature type="compositionally biased region" description="Polar residues" evidence="1">
    <location>
        <begin position="168"/>
        <end position="179"/>
    </location>
</feature>
<dbReference type="AlphaFoldDB" id="A0A8C6TYT9"/>
<reference evidence="2" key="1">
    <citation type="submission" date="2025-08" db="UniProtKB">
        <authorList>
            <consortium name="Ensembl"/>
        </authorList>
    </citation>
    <scope>IDENTIFICATION</scope>
</reference>
<dbReference type="Ensembl" id="ENSNMLT00000031787.1">
    <property type="protein sequence ID" value="ENSNMLP00000028467.1"/>
    <property type="gene ID" value="ENSNMLG00000018102.1"/>
</dbReference>
<evidence type="ECO:0000313" key="2">
    <source>
        <dbReference type="Ensembl" id="ENSNMLP00000028467.1"/>
    </source>
</evidence>
<dbReference type="InterPro" id="IPR019375">
    <property type="entry name" value="Ribosomal_bS1m"/>
</dbReference>
<dbReference type="PANTHER" id="PTHR13447:SF2">
    <property type="entry name" value="SMALL RIBOSOMAL SUBUNIT PROTEIN BS1M"/>
    <property type="match status" value="1"/>
</dbReference>
<dbReference type="Proteomes" id="UP000694523">
    <property type="component" value="Unplaced"/>
</dbReference>
<sequence length="187" mass="20263">MAAQIGVSVGLLVRTGARLLCPRPCCSLGPLGRSSFSDAAPVKPRSSFAAALELLDELREARQQRGHADSFASLLRRSPLVQMGPAKNKVVRGRVVHVVNQDLYVDFGGKFHAVVQCADGSVLPRGTQVWLRLEDLELTSRFLGHCTDTTLLEAQATLLGADLGNRPRLSQNQEVNRTQPEPGAKQD</sequence>
<evidence type="ECO:0008006" key="4">
    <source>
        <dbReference type="Google" id="ProtNLM"/>
    </source>
</evidence>